<dbReference type="AlphaFoldDB" id="A0A5A7Q0T3"/>
<dbReference type="GO" id="GO:0016301">
    <property type="term" value="F:kinase activity"/>
    <property type="evidence" value="ECO:0007669"/>
    <property type="project" value="UniProtKB-KW"/>
</dbReference>
<reference evidence="2" key="1">
    <citation type="journal article" date="2019" name="Curr. Biol.">
        <title>Genome Sequence of Striga asiatica Provides Insight into the Evolution of Plant Parasitism.</title>
        <authorList>
            <person name="Yoshida S."/>
            <person name="Kim S."/>
            <person name="Wafula E.K."/>
            <person name="Tanskanen J."/>
            <person name="Kim Y.M."/>
            <person name="Honaas L."/>
            <person name="Yang Z."/>
            <person name="Spallek T."/>
            <person name="Conn C.E."/>
            <person name="Ichihashi Y."/>
            <person name="Cheong K."/>
            <person name="Cui S."/>
            <person name="Der J.P."/>
            <person name="Gundlach H."/>
            <person name="Jiao Y."/>
            <person name="Hori C."/>
            <person name="Ishida J.K."/>
            <person name="Kasahara H."/>
            <person name="Kiba T."/>
            <person name="Kim M.S."/>
            <person name="Koo N."/>
            <person name="Laohavisit A."/>
            <person name="Lee Y.H."/>
            <person name="Lumba S."/>
            <person name="McCourt P."/>
            <person name="Mortimer J.C."/>
            <person name="Mutuku J.M."/>
            <person name="Nomura T."/>
            <person name="Sasaki-Sekimoto Y."/>
            <person name="Seto Y."/>
            <person name="Wang Y."/>
            <person name="Wakatake T."/>
            <person name="Sakakibara H."/>
            <person name="Demura T."/>
            <person name="Yamaguchi S."/>
            <person name="Yoneyama K."/>
            <person name="Manabe R.I."/>
            <person name="Nelson D.C."/>
            <person name="Schulman A.H."/>
            <person name="Timko M.P."/>
            <person name="dePamphilis C.W."/>
            <person name="Choi D."/>
            <person name="Shirasu K."/>
        </authorList>
    </citation>
    <scope>NUCLEOTIDE SEQUENCE [LARGE SCALE GENOMIC DNA]</scope>
    <source>
        <strain evidence="2">cv. UVA1</strain>
    </source>
</reference>
<feature type="non-terminal residue" evidence="1">
    <location>
        <position position="225"/>
    </location>
</feature>
<name>A0A5A7Q0T3_STRAF</name>
<dbReference type="EMBL" id="BKCP01005516">
    <property type="protein sequence ID" value="GER38729.1"/>
    <property type="molecule type" value="Genomic_DNA"/>
</dbReference>
<keyword evidence="2" id="KW-1185">Reference proteome</keyword>
<dbReference type="Proteomes" id="UP000325081">
    <property type="component" value="Unassembled WGS sequence"/>
</dbReference>
<proteinExistence type="predicted"/>
<gene>
    <name evidence="1" type="ORF">STAS_15251</name>
</gene>
<protein>
    <submittedName>
        <fullName evidence="1">Phosphatidylinositol 4-OH kinase beta2</fullName>
    </submittedName>
</protein>
<accession>A0A5A7Q0T3</accession>
<comment type="caution">
    <text evidence="1">The sequence shown here is derived from an EMBL/GenBank/DDBJ whole genome shotgun (WGS) entry which is preliminary data.</text>
</comment>
<organism evidence="1 2">
    <name type="scientific">Striga asiatica</name>
    <name type="common">Asiatic witchweed</name>
    <name type="synonym">Buchnera asiatica</name>
    <dbReference type="NCBI Taxonomy" id="4170"/>
    <lineage>
        <taxon>Eukaryota</taxon>
        <taxon>Viridiplantae</taxon>
        <taxon>Streptophyta</taxon>
        <taxon>Embryophyta</taxon>
        <taxon>Tracheophyta</taxon>
        <taxon>Spermatophyta</taxon>
        <taxon>Magnoliopsida</taxon>
        <taxon>eudicotyledons</taxon>
        <taxon>Gunneridae</taxon>
        <taxon>Pentapetalae</taxon>
        <taxon>asterids</taxon>
        <taxon>lamiids</taxon>
        <taxon>Lamiales</taxon>
        <taxon>Orobanchaceae</taxon>
        <taxon>Buchnereae</taxon>
        <taxon>Striga</taxon>
    </lineage>
</organism>
<keyword evidence="1" id="KW-0418">Kinase</keyword>
<keyword evidence="1" id="KW-0808">Transferase</keyword>
<evidence type="ECO:0000313" key="1">
    <source>
        <dbReference type="EMBL" id="GER38729.1"/>
    </source>
</evidence>
<evidence type="ECO:0000313" key="2">
    <source>
        <dbReference type="Proteomes" id="UP000325081"/>
    </source>
</evidence>
<sequence length="225" mass="25205">MGKPGPHKPELFLNWKSIFLLFRPSGLSKRVQVRCYWPVCKEFGLRVDWSPSASFSRTSNFLSLKGFALLAYCFPMQESSGSHLCRHVPCQLVVTQLQHCKKLDRHLSSATAGVNFPASPFPCREMLATFRCSLQATPTNEPLHGSPEAAHEDRHLFAGSKDDLISINALSSVFPAAGVWELFGYGVCLSCNAWMVFSLEDEQKRLASVFTVQCEKVVSYIGLWR</sequence>